<dbReference type="Proteomes" id="UP000275012">
    <property type="component" value="Unassembled WGS sequence"/>
</dbReference>
<dbReference type="AlphaFoldDB" id="A0A3M2HYG5"/>
<sequence length="155" mass="17422">MRVAAPDIVLRDIHRALAPAWWPPAPGWWVVLAVAVAAGAAFVYWRRRRRRRRVAIETLFDRTVTEAGEGPAQVAAISSLLRRAARRHREDADVLEGEAWLALLDEGMPVGSRFDGENARLLLEGGYRRAIDPAHLAALRQTARLRFLRWMGVSP</sequence>
<name>A0A3M2HYG5_9GAMM</name>
<dbReference type="EMBL" id="RFLY01000006">
    <property type="protein sequence ID" value="RMH93285.1"/>
    <property type="molecule type" value="Genomic_DNA"/>
</dbReference>
<keyword evidence="1" id="KW-0812">Transmembrane</keyword>
<keyword evidence="3" id="KW-1185">Reference proteome</keyword>
<proteinExistence type="predicted"/>
<evidence type="ECO:0000256" key="1">
    <source>
        <dbReference type="SAM" id="Phobius"/>
    </source>
</evidence>
<organism evidence="2 3">
    <name type="scientific">Solilutibacter pythonis</name>
    <dbReference type="NCBI Taxonomy" id="2483112"/>
    <lineage>
        <taxon>Bacteria</taxon>
        <taxon>Pseudomonadati</taxon>
        <taxon>Pseudomonadota</taxon>
        <taxon>Gammaproteobacteria</taxon>
        <taxon>Lysobacterales</taxon>
        <taxon>Lysobacteraceae</taxon>
        <taxon>Solilutibacter</taxon>
    </lineage>
</organism>
<dbReference type="RefSeq" id="WP_122101089.1">
    <property type="nucleotide sequence ID" value="NZ_RFLY01000006.1"/>
</dbReference>
<protein>
    <submittedName>
        <fullName evidence="2">DUF4381 domain-containing protein</fullName>
    </submittedName>
</protein>
<accession>A0A3M2HYG5</accession>
<comment type="caution">
    <text evidence="2">The sequence shown here is derived from an EMBL/GenBank/DDBJ whole genome shotgun (WGS) entry which is preliminary data.</text>
</comment>
<evidence type="ECO:0000313" key="3">
    <source>
        <dbReference type="Proteomes" id="UP000275012"/>
    </source>
</evidence>
<dbReference type="InterPro" id="IPR025489">
    <property type="entry name" value="DUF4381"/>
</dbReference>
<dbReference type="OrthoDB" id="283083at2"/>
<keyword evidence="1" id="KW-1133">Transmembrane helix</keyword>
<dbReference type="Pfam" id="PF14316">
    <property type="entry name" value="DUF4381"/>
    <property type="match status" value="1"/>
</dbReference>
<gene>
    <name evidence="2" type="ORF">EBB59_05170</name>
</gene>
<keyword evidence="1" id="KW-0472">Membrane</keyword>
<reference evidence="2 3" key="1">
    <citation type="submission" date="2018-10" db="EMBL/GenBank/DDBJ databases">
        <title>Proposal of Lysobacter pythonis sp. nov. isolated from royal pythons (Python regius).</title>
        <authorList>
            <person name="Hans-Juergen B."/>
            <person name="Huptas C."/>
            <person name="Sandra B."/>
            <person name="Igor L."/>
            <person name="Joachim S."/>
            <person name="Siegfried S."/>
            <person name="Mareike W."/>
            <person name="Peter K."/>
        </authorList>
    </citation>
    <scope>NUCLEOTIDE SEQUENCE [LARGE SCALE GENOMIC DNA]</scope>
    <source>
        <strain evidence="2 3">4284/11</strain>
    </source>
</reference>
<feature type="transmembrane region" description="Helical" evidence="1">
    <location>
        <begin position="27"/>
        <end position="45"/>
    </location>
</feature>
<evidence type="ECO:0000313" key="2">
    <source>
        <dbReference type="EMBL" id="RMH93285.1"/>
    </source>
</evidence>